<sequence>MSESRYTPHRSFAFTARSSGKISQIGPYLQALTSVQVSEDKRGFRLRRKKYLRENFVPEGFWTGDWPVYHIRFVLSGMGLFFYSTACVLFGLSILLVGLLMLRAMWMNRDLFWPLLMLPLPSVVVVAVAHAQVYFESADMLAAIKRELAESAQIELQIKREDLP</sequence>
<dbReference type="Proteomes" id="UP000005737">
    <property type="component" value="Unassembled WGS sequence"/>
</dbReference>
<accession>H2CJE5</accession>
<keyword evidence="1" id="KW-1133">Transmembrane helix</keyword>
<dbReference type="HOGENOM" id="CLU_1616989_0_0_12"/>
<feature type="transmembrane region" description="Helical" evidence="1">
    <location>
        <begin position="112"/>
        <end position="135"/>
    </location>
</feature>
<evidence type="ECO:0000313" key="3">
    <source>
        <dbReference type="Proteomes" id="UP000005737"/>
    </source>
</evidence>
<dbReference type="STRING" id="183.GCA_002009735_01470"/>
<gene>
    <name evidence="2" type="ORF">Lepil_2427</name>
</gene>
<feature type="transmembrane region" description="Helical" evidence="1">
    <location>
        <begin position="80"/>
        <end position="106"/>
    </location>
</feature>
<keyword evidence="1" id="KW-0812">Transmembrane</keyword>
<protein>
    <submittedName>
        <fullName evidence="2">Uncharacterized protein</fullName>
    </submittedName>
</protein>
<proteinExistence type="predicted"/>
<reference evidence="2 3" key="1">
    <citation type="submission" date="2011-10" db="EMBL/GenBank/DDBJ databases">
        <title>The Improved High-Quality Draft genome of Leptonema illini DSM 21528.</title>
        <authorList>
            <consortium name="US DOE Joint Genome Institute (JGI-PGF)"/>
            <person name="Lucas S."/>
            <person name="Copeland A."/>
            <person name="Lapidus A."/>
            <person name="Glavina del Rio T."/>
            <person name="Dalin E."/>
            <person name="Tice H."/>
            <person name="Bruce D."/>
            <person name="Goodwin L."/>
            <person name="Pitluck S."/>
            <person name="Peters L."/>
            <person name="Mikhailova N."/>
            <person name="Held B."/>
            <person name="Kyrpides N."/>
            <person name="Mavromatis K."/>
            <person name="Ivanova N."/>
            <person name="Markowitz V."/>
            <person name="Cheng J.-F."/>
            <person name="Hugenholtz P."/>
            <person name="Woyke T."/>
            <person name="Wu D."/>
            <person name="Gronow S."/>
            <person name="Wellnitz S."/>
            <person name="Brambilla E.-M."/>
            <person name="Klenk H.-P."/>
            <person name="Eisen J.A."/>
        </authorList>
    </citation>
    <scope>NUCLEOTIDE SEQUENCE [LARGE SCALE GENOMIC DNA]</scope>
    <source>
        <strain evidence="2 3">DSM 21528</strain>
    </source>
</reference>
<dbReference type="EMBL" id="JH597773">
    <property type="protein sequence ID" value="EHQ07102.1"/>
    <property type="molecule type" value="Genomic_DNA"/>
</dbReference>
<keyword evidence="3" id="KW-1185">Reference proteome</keyword>
<evidence type="ECO:0000313" key="2">
    <source>
        <dbReference type="EMBL" id="EHQ07102.1"/>
    </source>
</evidence>
<dbReference type="AlphaFoldDB" id="H2CJE5"/>
<keyword evidence="1" id="KW-0472">Membrane</keyword>
<organism evidence="2 3">
    <name type="scientific">Leptonema illini DSM 21528</name>
    <dbReference type="NCBI Taxonomy" id="929563"/>
    <lineage>
        <taxon>Bacteria</taxon>
        <taxon>Pseudomonadati</taxon>
        <taxon>Spirochaetota</taxon>
        <taxon>Spirochaetia</taxon>
        <taxon>Leptospirales</taxon>
        <taxon>Leptospiraceae</taxon>
        <taxon>Leptonema</taxon>
    </lineage>
</organism>
<name>H2CJE5_9LEPT</name>
<evidence type="ECO:0000256" key="1">
    <source>
        <dbReference type="SAM" id="Phobius"/>
    </source>
</evidence>